<keyword evidence="1 4" id="KW-0732">Signal</keyword>
<organism evidence="6 7">
    <name type="scientific">Micromonospora fiedleri</name>
    <dbReference type="NCBI Taxonomy" id="1157498"/>
    <lineage>
        <taxon>Bacteria</taxon>
        <taxon>Bacillati</taxon>
        <taxon>Actinomycetota</taxon>
        <taxon>Actinomycetes</taxon>
        <taxon>Micromonosporales</taxon>
        <taxon>Micromonosporaceae</taxon>
        <taxon>Micromonospora</taxon>
    </lineage>
</organism>
<dbReference type="InterPro" id="IPR007348">
    <property type="entry name" value="CopC_dom"/>
</dbReference>
<dbReference type="Gene3D" id="2.60.40.1220">
    <property type="match status" value="1"/>
</dbReference>
<keyword evidence="7" id="KW-1185">Reference proteome</keyword>
<gene>
    <name evidence="6" type="ORF">JMF97_19420</name>
</gene>
<feature type="signal peptide" evidence="4">
    <location>
        <begin position="1"/>
        <end position="30"/>
    </location>
</feature>
<dbReference type="EMBL" id="JAETXL010000006">
    <property type="protein sequence ID" value="MBL6278333.1"/>
    <property type="molecule type" value="Genomic_DNA"/>
</dbReference>
<keyword evidence="3" id="KW-0812">Transmembrane</keyword>
<evidence type="ECO:0000313" key="7">
    <source>
        <dbReference type="Proteomes" id="UP000661193"/>
    </source>
</evidence>
<dbReference type="Proteomes" id="UP000661193">
    <property type="component" value="Unassembled WGS sequence"/>
</dbReference>
<evidence type="ECO:0000256" key="4">
    <source>
        <dbReference type="SAM" id="SignalP"/>
    </source>
</evidence>
<keyword evidence="3" id="KW-0472">Membrane</keyword>
<name>A0ABS1URT0_9ACTN</name>
<dbReference type="SUPFAM" id="SSF81296">
    <property type="entry name" value="E set domains"/>
    <property type="match status" value="1"/>
</dbReference>
<protein>
    <submittedName>
        <fullName evidence="6">Copper resistance protein CopC</fullName>
    </submittedName>
</protein>
<reference evidence="6 7" key="1">
    <citation type="submission" date="2021-01" db="EMBL/GenBank/DDBJ databases">
        <title>Genome sequencing of Micromonospora fiedleri MG-37.</title>
        <authorList>
            <person name="Moreland P.E.J."/>
            <person name="Stach J.E.M."/>
        </authorList>
    </citation>
    <scope>NUCLEOTIDE SEQUENCE [LARGE SCALE GENOMIC DNA]</scope>
    <source>
        <strain evidence="6 7">MG-37</strain>
    </source>
</reference>
<evidence type="ECO:0000256" key="2">
    <source>
        <dbReference type="ARBA" id="ARBA00023008"/>
    </source>
</evidence>
<dbReference type="RefSeq" id="WP_203222811.1">
    <property type="nucleotide sequence ID" value="NZ_JAETXL010000006.1"/>
</dbReference>
<keyword evidence="2" id="KW-0186">Copper</keyword>
<feature type="domain" description="CopC" evidence="5">
    <location>
        <begin position="34"/>
        <end position="124"/>
    </location>
</feature>
<evidence type="ECO:0000256" key="3">
    <source>
        <dbReference type="SAM" id="Phobius"/>
    </source>
</evidence>
<feature type="transmembrane region" description="Helical" evidence="3">
    <location>
        <begin position="156"/>
        <end position="178"/>
    </location>
</feature>
<dbReference type="InterPro" id="IPR014755">
    <property type="entry name" value="Cu-Rt/internalin_Ig-like"/>
</dbReference>
<keyword evidence="3" id="KW-1133">Transmembrane helix</keyword>
<evidence type="ECO:0000259" key="5">
    <source>
        <dbReference type="Pfam" id="PF04234"/>
    </source>
</evidence>
<sequence>MTARPGRLRAALLTVFVAAALAATPGVGLAAGDLTASDPPDGAALDAAPSVVTLTFSHRPDVDESHVSVRNDAGQDRTAGALARADGNSLRMPVALKPGGDYTIAFHVVFADGSDLTGIRRFSVGTGAPPAPLSAEVAQRTRESVQQRHAGHGPDWIRSSMLTLNGLVLVGVVVLLVVRRPRKTTTGARWVLREPEDESDTRG</sequence>
<feature type="chain" id="PRO_5046384853" evidence="4">
    <location>
        <begin position="31"/>
        <end position="203"/>
    </location>
</feature>
<accession>A0ABS1URT0</accession>
<comment type="caution">
    <text evidence="6">The sequence shown here is derived from an EMBL/GenBank/DDBJ whole genome shotgun (WGS) entry which is preliminary data.</text>
</comment>
<dbReference type="Pfam" id="PF04234">
    <property type="entry name" value="CopC"/>
    <property type="match status" value="1"/>
</dbReference>
<proteinExistence type="predicted"/>
<evidence type="ECO:0000313" key="6">
    <source>
        <dbReference type="EMBL" id="MBL6278333.1"/>
    </source>
</evidence>
<dbReference type="InterPro" id="IPR014756">
    <property type="entry name" value="Ig_E-set"/>
</dbReference>
<evidence type="ECO:0000256" key="1">
    <source>
        <dbReference type="ARBA" id="ARBA00022729"/>
    </source>
</evidence>